<sequence>MKAALCFIISYKQILNKEKIWKEWIEPNKDIINIYFHYKNYNNIKSEWIKSHCISPHLCMPTSYYYVVPAYMSILYYAVKQDAENQWFCLLTESCVPIISPEKFRELFFENSNKSIMKNNYVHWNVEYKKQANLRLLTPEFHLKNEPWFVLKREDALACFKYIKINGKIYNIICNGVIANESIFAIILKSQGLLENVINESTHASDWVRRVTPTSPYLFKGGTNGDIAFIKDFLLKNKYTMFLRKVDPLFPDEILKKFIS</sequence>
<keyword evidence="5" id="KW-0325">Glycoprotein</keyword>
<evidence type="ECO:0000256" key="4">
    <source>
        <dbReference type="ARBA" id="ARBA00023136"/>
    </source>
</evidence>
<proteinExistence type="predicted"/>
<keyword evidence="2" id="KW-0328">Glycosyltransferase</keyword>
<organism evidence="6">
    <name type="scientific">viral metagenome</name>
    <dbReference type="NCBI Taxonomy" id="1070528"/>
    <lineage>
        <taxon>unclassified sequences</taxon>
        <taxon>metagenomes</taxon>
        <taxon>organismal metagenomes</taxon>
    </lineage>
</organism>
<dbReference type="Pfam" id="PF02485">
    <property type="entry name" value="Branch"/>
    <property type="match status" value="1"/>
</dbReference>
<dbReference type="GO" id="GO:0016757">
    <property type="term" value="F:glycosyltransferase activity"/>
    <property type="evidence" value="ECO:0007669"/>
    <property type="project" value="UniProtKB-KW"/>
</dbReference>
<reference evidence="6" key="1">
    <citation type="journal article" date="2020" name="Nature">
        <title>Giant virus diversity and host interactions through global metagenomics.</title>
        <authorList>
            <person name="Schulz F."/>
            <person name="Roux S."/>
            <person name="Paez-Espino D."/>
            <person name="Jungbluth S."/>
            <person name="Walsh D.A."/>
            <person name="Denef V.J."/>
            <person name="McMahon K.D."/>
            <person name="Konstantinidis K.T."/>
            <person name="Eloe-Fadrosh E.A."/>
            <person name="Kyrpides N.C."/>
            <person name="Woyke T."/>
        </authorList>
    </citation>
    <scope>NUCLEOTIDE SEQUENCE</scope>
    <source>
        <strain evidence="6">GVMAG-S-3300013094-109</strain>
    </source>
</reference>
<evidence type="ECO:0000256" key="3">
    <source>
        <dbReference type="ARBA" id="ARBA00022679"/>
    </source>
</evidence>
<dbReference type="GO" id="GO:0016020">
    <property type="term" value="C:membrane"/>
    <property type="evidence" value="ECO:0007669"/>
    <property type="project" value="UniProtKB-SubCell"/>
</dbReference>
<evidence type="ECO:0000256" key="1">
    <source>
        <dbReference type="ARBA" id="ARBA00004606"/>
    </source>
</evidence>
<evidence type="ECO:0000256" key="5">
    <source>
        <dbReference type="ARBA" id="ARBA00023180"/>
    </source>
</evidence>
<evidence type="ECO:0000256" key="2">
    <source>
        <dbReference type="ARBA" id="ARBA00022676"/>
    </source>
</evidence>
<protein>
    <recommendedName>
        <fullName evidence="7">Glycosyltransferase</fullName>
    </recommendedName>
</protein>
<dbReference type="AlphaFoldDB" id="A0A6C0KVJ1"/>
<accession>A0A6C0KVJ1</accession>
<dbReference type="EMBL" id="MN740990">
    <property type="protein sequence ID" value="QHU21609.1"/>
    <property type="molecule type" value="Genomic_DNA"/>
</dbReference>
<dbReference type="PANTHER" id="PTHR31042:SF150">
    <property type="entry name" value="OS06G0661900 PROTEIN"/>
    <property type="match status" value="1"/>
</dbReference>
<keyword evidence="3" id="KW-0808">Transferase</keyword>
<dbReference type="InterPro" id="IPR044174">
    <property type="entry name" value="BC10-like"/>
</dbReference>
<name>A0A6C0KVJ1_9ZZZZ</name>
<keyword evidence="4" id="KW-0472">Membrane</keyword>
<dbReference type="PANTHER" id="PTHR31042">
    <property type="entry name" value="CORE-2/I-BRANCHING BETA-1,6-N-ACETYLGLUCOSAMINYLTRANSFERASE FAMILY PROTEIN-RELATED"/>
    <property type="match status" value="1"/>
</dbReference>
<evidence type="ECO:0000313" key="6">
    <source>
        <dbReference type="EMBL" id="QHU21609.1"/>
    </source>
</evidence>
<evidence type="ECO:0008006" key="7">
    <source>
        <dbReference type="Google" id="ProtNLM"/>
    </source>
</evidence>
<dbReference type="InterPro" id="IPR003406">
    <property type="entry name" value="Glyco_trans_14"/>
</dbReference>
<comment type="subcellular location">
    <subcellularLocation>
        <location evidence="1">Membrane</location>
        <topology evidence="1">Single-pass type II membrane protein</topology>
    </subcellularLocation>
</comment>